<evidence type="ECO:0008006" key="3">
    <source>
        <dbReference type="Google" id="ProtNLM"/>
    </source>
</evidence>
<name>A0A239BSX9_9RHOB</name>
<evidence type="ECO:0000313" key="1">
    <source>
        <dbReference type="EMBL" id="SNS11030.1"/>
    </source>
</evidence>
<accession>A0A239BSX9</accession>
<protein>
    <recommendedName>
        <fullName evidence="3">Flagellar FliJ protein</fullName>
    </recommendedName>
</protein>
<proteinExistence type="predicted"/>
<dbReference type="EMBL" id="FZON01000004">
    <property type="protein sequence ID" value="SNS11030.1"/>
    <property type="molecule type" value="Genomic_DNA"/>
</dbReference>
<dbReference type="AlphaFoldDB" id="A0A239BSX9"/>
<dbReference type="Proteomes" id="UP000198440">
    <property type="component" value="Unassembled WGS sequence"/>
</dbReference>
<gene>
    <name evidence="1" type="ORF">SAMN04488078_1004126</name>
</gene>
<organism evidence="1 2">
    <name type="scientific">Antarctobacter heliothermus</name>
    <dbReference type="NCBI Taxonomy" id="74033"/>
    <lineage>
        <taxon>Bacteria</taxon>
        <taxon>Pseudomonadati</taxon>
        <taxon>Pseudomonadota</taxon>
        <taxon>Alphaproteobacteria</taxon>
        <taxon>Rhodobacterales</taxon>
        <taxon>Roseobacteraceae</taxon>
        <taxon>Antarctobacter</taxon>
    </lineage>
</organism>
<sequence length="143" mass="16133">MTSKYDDLTEVTELLLERDLEKHRRNLAESNRLAGELAQIDSLRQAAQSDTGAINARQILGADTLWQGWLATRRAEILRHSAMARAQEADSFARARTAFSRVEAANNLAREEVEARQKRRLKAEADANDALSILREGRDRGFN</sequence>
<reference evidence="1 2" key="1">
    <citation type="submission" date="2017-06" db="EMBL/GenBank/DDBJ databases">
        <authorList>
            <person name="Kim H.J."/>
            <person name="Triplett B.A."/>
        </authorList>
    </citation>
    <scope>NUCLEOTIDE SEQUENCE [LARGE SCALE GENOMIC DNA]</scope>
    <source>
        <strain evidence="1 2">DSM 11445</strain>
    </source>
</reference>
<evidence type="ECO:0000313" key="2">
    <source>
        <dbReference type="Proteomes" id="UP000198440"/>
    </source>
</evidence>